<sequence>MIRIVIVAKQLYEKAFKTFPLVKSKVAAWPSPVKRSAITSPELLNGSHGESVHENAFVEDFDLNTLAKCSTHCQKLQIGIHGNSAILSIVVFTKRKCRFLLPL</sequence>
<proteinExistence type="predicted"/>
<evidence type="ECO:0000313" key="1">
    <source>
        <dbReference type="EMBL" id="KOF74229.1"/>
    </source>
</evidence>
<organism evidence="1">
    <name type="scientific">Octopus bimaculoides</name>
    <name type="common">California two-spotted octopus</name>
    <dbReference type="NCBI Taxonomy" id="37653"/>
    <lineage>
        <taxon>Eukaryota</taxon>
        <taxon>Metazoa</taxon>
        <taxon>Spiralia</taxon>
        <taxon>Lophotrochozoa</taxon>
        <taxon>Mollusca</taxon>
        <taxon>Cephalopoda</taxon>
        <taxon>Coleoidea</taxon>
        <taxon>Octopodiformes</taxon>
        <taxon>Octopoda</taxon>
        <taxon>Incirrata</taxon>
        <taxon>Octopodidae</taxon>
        <taxon>Octopus</taxon>
    </lineage>
</organism>
<dbReference type="EMBL" id="KQ422788">
    <property type="protein sequence ID" value="KOF74229.1"/>
    <property type="molecule type" value="Genomic_DNA"/>
</dbReference>
<protein>
    <submittedName>
        <fullName evidence="1">Uncharacterized protein</fullName>
    </submittedName>
</protein>
<gene>
    <name evidence="1" type="ORF">OCBIM_22036541mg</name>
</gene>
<name>A0A0L8GBL6_OCTBM</name>
<accession>A0A0L8GBL6</accession>
<dbReference type="AlphaFoldDB" id="A0A0L8GBL6"/>
<reference evidence="1" key="1">
    <citation type="submission" date="2015-07" db="EMBL/GenBank/DDBJ databases">
        <title>MeaNS - Measles Nucleotide Surveillance Program.</title>
        <authorList>
            <person name="Tran T."/>
            <person name="Druce J."/>
        </authorList>
    </citation>
    <scope>NUCLEOTIDE SEQUENCE</scope>
    <source>
        <strain evidence="1">UCB-OBI-ISO-001</strain>
        <tissue evidence="1">Gonad</tissue>
    </source>
</reference>